<dbReference type="SUPFAM" id="SSF55545">
    <property type="entry name" value="beta-N-acetylhexosaminidase-like domain"/>
    <property type="match status" value="1"/>
</dbReference>
<evidence type="ECO:0000259" key="8">
    <source>
        <dbReference type="Pfam" id="PF00728"/>
    </source>
</evidence>
<evidence type="ECO:0000256" key="6">
    <source>
        <dbReference type="PIRSR" id="PIRSR625705-1"/>
    </source>
</evidence>
<evidence type="ECO:0000256" key="3">
    <source>
        <dbReference type="ARBA" id="ARBA00012663"/>
    </source>
</evidence>
<evidence type="ECO:0000259" key="9">
    <source>
        <dbReference type="Pfam" id="PF02838"/>
    </source>
</evidence>
<evidence type="ECO:0000256" key="2">
    <source>
        <dbReference type="ARBA" id="ARBA00006285"/>
    </source>
</evidence>
<dbReference type="InterPro" id="IPR017853">
    <property type="entry name" value="GH"/>
</dbReference>
<dbReference type="PANTHER" id="PTHR22600:SF57">
    <property type="entry name" value="BETA-N-ACETYLHEXOSAMINIDASE"/>
    <property type="match status" value="1"/>
</dbReference>
<comment type="similarity">
    <text evidence="2">Belongs to the glycosyl hydrolase 20 family.</text>
</comment>
<dbReference type="GO" id="GO:0030203">
    <property type="term" value="P:glycosaminoglycan metabolic process"/>
    <property type="evidence" value="ECO:0007669"/>
    <property type="project" value="TreeGrafter"/>
</dbReference>
<name>A0A1I6H7R6_9FLAO</name>
<reference evidence="10 11" key="1">
    <citation type="submission" date="2016-10" db="EMBL/GenBank/DDBJ databases">
        <authorList>
            <person name="de Groot N.N."/>
        </authorList>
    </citation>
    <scope>NUCLEOTIDE SEQUENCE [LARGE SCALE GENOMIC DNA]</scope>
    <source>
        <strain evidence="10 11">DSM 21019</strain>
    </source>
</reference>
<dbReference type="Pfam" id="PF02838">
    <property type="entry name" value="Glyco_hydro_20b"/>
    <property type="match status" value="1"/>
</dbReference>
<accession>A0A1I6H7R6</accession>
<dbReference type="STRING" id="400055.SAMN04490243_2388"/>
<dbReference type="InterPro" id="IPR029018">
    <property type="entry name" value="Hex-like_dom2"/>
</dbReference>
<dbReference type="EMBL" id="FOYQ01000002">
    <property type="protein sequence ID" value="SFR50543.1"/>
    <property type="molecule type" value="Genomic_DNA"/>
</dbReference>
<keyword evidence="7" id="KW-0472">Membrane</keyword>
<dbReference type="Gene3D" id="3.30.379.10">
    <property type="entry name" value="Chitobiase/beta-hexosaminidase domain 2-like"/>
    <property type="match status" value="1"/>
</dbReference>
<dbReference type="CDD" id="cd06568">
    <property type="entry name" value="GH20_SpHex_like"/>
    <property type="match status" value="1"/>
</dbReference>
<dbReference type="SUPFAM" id="SSF51445">
    <property type="entry name" value="(Trans)glycosidases"/>
    <property type="match status" value="1"/>
</dbReference>
<evidence type="ECO:0000256" key="7">
    <source>
        <dbReference type="SAM" id="Phobius"/>
    </source>
</evidence>
<keyword evidence="7" id="KW-0812">Transmembrane</keyword>
<dbReference type="PRINTS" id="PR00738">
    <property type="entry name" value="GLHYDRLASE20"/>
</dbReference>
<feature type="active site" description="Proton donor" evidence="6">
    <location>
        <position position="352"/>
    </location>
</feature>
<dbReference type="GO" id="GO:0005975">
    <property type="term" value="P:carbohydrate metabolic process"/>
    <property type="evidence" value="ECO:0007669"/>
    <property type="project" value="InterPro"/>
</dbReference>
<evidence type="ECO:0000313" key="10">
    <source>
        <dbReference type="EMBL" id="SFR50543.1"/>
    </source>
</evidence>
<evidence type="ECO:0000256" key="1">
    <source>
        <dbReference type="ARBA" id="ARBA00001231"/>
    </source>
</evidence>
<dbReference type="PANTHER" id="PTHR22600">
    <property type="entry name" value="BETA-HEXOSAMINIDASE"/>
    <property type="match status" value="1"/>
</dbReference>
<keyword evidence="4" id="KW-0378">Hydrolase</keyword>
<dbReference type="GO" id="GO:0016020">
    <property type="term" value="C:membrane"/>
    <property type="evidence" value="ECO:0007669"/>
    <property type="project" value="TreeGrafter"/>
</dbReference>
<dbReference type="Proteomes" id="UP000199534">
    <property type="component" value="Unassembled WGS sequence"/>
</dbReference>
<dbReference type="Pfam" id="PF00728">
    <property type="entry name" value="Glyco_hydro_20"/>
    <property type="match status" value="1"/>
</dbReference>
<dbReference type="InterPro" id="IPR015882">
    <property type="entry name" value="HEX_bac_N"/>
</dbReference>
<keyword evidence="7" id="KW-1133">Transmembrane helix</keyword>
<dbReference type="AlphaFoldDB" id="A0A1I6H7R6"/>
<dbReference type="PROSITE" id="PS51257">
    <property type="entry name" value="PROKAR_LIPOPROTEIN"/>
    <property type="match status" value="1"/>
</dbReference>
<organism evidence="10 11">
    <name type="scientific">Robiginitalea myxolifaciens</name>
    <dbReference type="NCBI Taxonomy" id="400055"/>
    <lineage>
        <taxon>Bacteria</taxon>
        <taxon>Pseudomonadati</taxon>
        <taxon>Bacteroidota</taxon>
        <taxon>Flavobacteriia</taxon>
        <taxon>Flavobacteriales</taxon>
        <taxon>Flavobacteriaceae</taxon>
        <taxon>Robiginitalea</taxon>
    </lineage>
</organism>
<dbReference type="EC" id="3.2.1.52" evidence="3"/>
<dbReference type="InterPro" id="IPR025705">
    <property type="entry name" value="Beta_hexosaminidase_sua/sub"/>
</dbReference>
<keyword evidence="5" id="KW-0326">Glycosidase</keyword>
<evidence type="ECO:0000256" key="4">
    <source>
        <dbReference type="ARBA" id="ARBA00022801"/>
    </source>
</evidence>
<feature type="domain" description="Glycoside hydrolase family 20 catalytic" evidence="8">
    <location>
        <begin position="189"/>
        <end position="501"/>
    </location>
</feature>
<dbReference type="InterPro" id="IPR015883">
    <property type="entry name" value="Glyco_hydro_20_cat"/>
</dbReference>
<feature type="domain" description="Beta-hexosaminidase bacterial type N-terminal" evidence="9">
    <location>
        <begin position="56"/>
        <end position="186"/>
    </location>
</feature>
<evidence type="ECO:0000256" key="5">
    <source>
        <dbReference type="ARBA" id="ARBA00023295"/>
    </source>
</evidence>
<keyword evidence="11" id="KW-1185">Reference proteome</keyword>
<sequence length="548" mass="61438">MYRKTIQQVMKVPSFGTSLIRSLAMLGLFLVVTACMEEKRPQIVYPETDLSASPFMPIPDEVVPTGDAFGIDRHTGIYAPAADGELLEIADYLADRLQSRTGLRLPVNGSAENDIHRAIYLNTDTEKGPEDYDMYITRDSLLINAGSAAGAFMAVQTLRQILPETANDTLAEFPIWAVPTGKITDAPEFAYRGSMLDVARHFFSVEDVKKYIDIMAYYKMNVLHLGLTNDQGWRIEIKSWPLLAEVGGSTEVGGGPGGYYTQEEYKDIVAYAAEQFITIVPEVDMPGHTNAASVAYPFLNGNGKTPELYTGTRVGFSTWDARKDTVYSFIDDVVREISAITPGPYFHVGGDETHVTSQSDYIYFMERVEPIVRKYGKQMVGWDEMAIAKLDSSSIAQFWASEENAQKAVAQGMKVILSPAKKAYLDMQYDSLSPLGLHWAGYIPVDTAYQWNPVSYTAGLDRDDILGVEAPLWSETISELSELEFLAFPRLSGYAELAWSKEENRDWESYRLRLAAQAPYFRRMEINYYKSPLIPWPEMELPEPAIKD</sequence>
<dbReference type="GO" id="GO:0004563">
    <property type="term" value="F:beta-N-acetylhexosaminidase activity"/>
    <property type="evidence" value="ECO:0007669"/>
    <property type="project" value="UniProtKB-EC"/>
</dbReference>
<dbReference type="Gene3D" id="3.20.20.80">
    <property type="entry name" value="Glycosidases"/>
    <property type="match status" value="1"/>
</dbReference>
<gene>
    <name evidence="10" type="ORF">SAMN04490243_2388</name>
</gene>
<proteinExistence type="inferred from homology"/>
<feature type="transmembrane region" description="Helical" evidence="7">
    <location>
        <begin position="12"/>
        <end position="32"/>
    </location>
</feature>
<evidence type="ECO:0000313" key="11">
    <source>
        <dbReference type="Proteomes" id="UP000199534"/>
    </source>
</evidence>
<comment type="catalytic activity">
    <reaction evidence="1">
        <text>Hydrolysis of terminal non-reducing N-acetyl-D-hexosamine residues in N-acetyl-beta-D-hexosaminides.</text>
        <dbReference type="EC" id="3.2.1.52"/>
    </reaction>
</comment>
<protein>
    <recommendedName>
        <fullName evidence="3">beta-N-acetylhexosaminidase</fullName>
        <ecNumber evidence="3">3.2.1.52</ecNumber>
    </recommendedName>
</protein>